<protein>
    <submittedName>
        <fullName evidence="1">Uncharacterized protein</fullName>
    </submittedName>
</protein>
<name>A0A7I7XRZ1_9MYCO</name>
<reference evidence="1" key="1">
    <citation type="journal article" date="2019" name="Emerg. Microbes Infect.">
        <title>Comprehensive subspecies identification of 175 nontuberculous mycobacteria species based on 7547 genomic profiles.</title>
        <authorList>
            <person name="Matsumoto Y."/>
            <person name="Kinjo T."/>
            <person name="Motooka D."/>
            <person name="Nabeya D."/>
            <person name="Jung N."/>
            <person name="Uechi K."/>
            <person name="Horii T."/>
            <person name="Iida T."/>
            <person name="Fujita J."/>
            <person name="Nakamura S."/>
        </authorList>
    </citation>
    <scope>NUCLEOTIDE SEQUENCE [LARGE SCALE GENOMIC DNA]</scope>
    <source>
        <strain evidence="1">JCM 13671</strain>
    </source>
</reference>
<dbReference type="AlphaFoldDB" id="A0A7I7XRZ1"/>
<dbReference type="RefSeq" id="WP_085151489.1">
    <property type="nucleotide sequence ID" value="NZ_AP022612.1"/>
</dbReference>
<accession>A0A7I7XRZ1</accession>
<proteinExistence type="predicted"/>
<dbReference type="EMBL" id="AP022612">
    <property type="protein sequence ID" value="BBZ32057.1"/>
    <property type="molecule type" value="Genomic_DNA"/>
</dbReference>
<dbReference type="Proteomes" id="UP000466931">
    <property type="component" value="Chromosome"/>
</dbReference>
<evidence type="ECO:0000313" key="1">
    <source>
        <dbReference type="EMBL" id="BBZ32057.1"/>
    </source>
</evidence>
<keyword evidence="2" id="KW-1185">Reference proteome</keyword>
<reference evidence="1" key="2">
    <citation type="submission" date="2020-02" db="EMBL/GenBank/DDBJ databases">
        <authorList>
            <person name="Matsumoto Y."/>
            <person name="Motooka D."/>
            <person name="Nakamura S."/>
        </authorList>
    </citation>
    <scope>NUCLEOTIDE SEQUENCE</scope>
    <source>
        <strain evidence="1">JCM 13671</strain>
    </source>
</reference>
<gene>
    <name evidence="1" type="ORF">MCNF_06620</name>
</gene>
<dbReference type="OrthoDB" id="3206608at2"/>
<evidence type="ECO:0000313" key="2">
    <source>
        <dbReference type="Proteomes" id="UP000466931"/>
    </source>
</evidence>
<sequence length="421" mass="47002">MGRKRGFFAEIQHQQRLAEQRQRRQTAAAVQAHNRAVREAERAQRDYIRAVAAYERSAELDQAYARAAAREAHISAQKAEAESRTAYALAAFEQIDAILAATLDVDDFVDLDSLKVAAQHPPFPRDDLKIPLKKPARVVPKPEPAFVAPPPPTGLSKVFSKKKHAEAVAGAHARWEEEHKKWVHRAHTVLPALNAEALEKWTAAERQRQQQLAEAEEQYQRECAERESDAAQSNERLQRFKDALAAGDPGAINEYVGVVLGNSAYPETFDVMHEYEFDADSGELTVAAVVPPPTSVLNVKAYKYVATSDEIRETPCTQKEQRDRYNGAIAAVAIRTFHEVFESDRDERIKTISLTVQTETINPASGLVEKFPFVAAAADRDEFMQYDLRHVNPAETLALMRAQVSKNAFALKPISTARGVR</sequence>
<organism evidence="1 2">
    <name type="scientific">Mycolicibacterium confluentis</name>
    <dbReference type="NCBI Taxonomy" id="28047"/>
    <lineage>
        <taxon>Bacteria</taxon>
        <taxon>Bacillati</taxon>
        <taxon>Actinomycetota</taxon>
        <taxon>Actinomycetes</taxon>
        <taxon>Mycobacteriales</taxon>
        <taxon>Mycobacteriaceae</taxon>
        <taxon>Mycolicibacterium</taxon>
    </lineage>
</organism>